<dbReference type="Pfam" id="PF00550">
    <property type="entry name" value="PP-binding"/>
    <property type="match status" value="1"/>
</dbReference>
<dbReference type="SMART" id="SM01294">
    <property type="entry name" value="PKS_PP_betabranch"/>
    <property type="match status" value="1"/>
</dbReference>
<dbReference type="Gene3D" id="3.40.366.10">
    <property type="entry name" value="Malonyl-Coenzyme A Acyl Carrier Protein, domain 2"/>
    <property type="match status" value="1"/>
</dbReference>
<dbReference type="Gene3D" id="3.30.70.3290">
    <property type="match status" value="1"/>
</dbReference>
<proteinExistence type="predicted"/>
<dbReference type="InterPro" id="IPR015083">
    <property type="entry name" value="NorB/c/GfsB-D-like_docking"/>
</dbReference>
<dbReference type="Gene3D" id="3.40.50.720">
    <property type="entry name" value="NAD(P)-binding Rossmann-like Domain"/>
    <property type="match status" value="1"/>
</dbReference>
<evidence type="ECO:0000256" key="7">
    <source>
        <dbReference type="ARBA" id="ARBA00023315"/>
    </source>
</evidence>
<dbReference type="SUPFAM" id="SSF53901">
    <property type="entry name" value="Thiolase-like"/>
    <property type="match status" value="1"/>
</dbReference>
<dbReference type="SUPFAM" id="SSF52151">
    <property type="entry name" value="FabD/lysophospholipase-like"/>
    <property type="match status" value="1"/>
</dbReference>
<evidence type="ECO:0000313" key="10">
    <source>
        <dbReference type="EMBL" id="BFP45302.1"/>
    </source>
</evidence>
<keyword evidence="4" id="KW-0808">Transferase</keyword>
<dbReference type="SUPFAM" id="SSF101173">
    <property type="entry name" value="Docking domain B of the erythromycin polyketide synthase (DEBS)"/>
    <property type="match status" value="1"/>
</dbReference>
<dbReference type="Gene3D" id="6.10.140.1830">
    <property type="match status" value="1"/>
</dbReference>
<gene>
    <name evidence="10" type="ORF">KCMC57_16700</name>
</gene>
<dbReference type="Pfam" id="PF18369">
    <property type="entry name" value="PKS_DE"/>
    <property type="match status" value="1"/>
</dbReference>
<dbReference type="CDD" id="cd08952">
    <property type="entry name" value="KR_1_SDR_x"/>
    <property type="match status" value="1"/>
</dbReference>
<evidence type="ECO:0000259" key="9">
    <source>
        <dbReference type="PROSITE" id="PS52004"/>
    </source>
</evidence>
<dbReference type="Gene3D" id="3.40.47.10">
    <property type="match status" value="1"/>
</dbReference>
<dbReference type="InterPro" id="IPR057326">
    <property type="entry name" value="KR_dom"/>
</dbReference>
<dbReference type="InterPro" id="IPR001227">
    <property type="entry name" value="Ac_transferase_dom_sf"/>
</dbReference>
<dbReference type="InterPro" id="IPR014031">
    <property type="entry name" value="Ketoacyl_synth_C"/>
</dbReference>
<dbReference type="InterPro" id="IPR041618">
    <property type="entry name" value="PKS_DE"/>
</dbReference>
<feature type="domain" description="Carrier" evidence="8">
    <location>
        <begin position="1443"/>
        <end position="1521"/>
    </location>
</feature>
<sequence>MGTDEKLREYLKRATADLQQTKRHLREVEAKQHEPIAIVAMSCRYPGGISSPEQLWDLVASGTDGISLFPTNRGWNTDELYHPDPATPGKTYCKEGGFLHDAGEFDADFFRISPREARETDPQQRLMLETAWEAFERAGIDPLSLKGSRTGVFAGVVYHDYSADSGTGGLASVASGRVAYVLGLEGPAITVDTACSSSLIALHFAIQSLRNGDCTMALAGGVTVMATPVSFVGFSQDRGLAPDGRCKSFAGAADGTTWSEGVGMLLVERLSDARRNGHPVLAVIRGSAVNSDGASNGLTAPNGPSQQRVIRAALADAQLSADEVDTVEAHGTGTTLGDPIEAQALLATYGQGRPAERPLWLGSFKSNIGHTQAAAGVGGIIKMVEAMKHGVLPKTLHVDEPSPNVDWSTGNIELLTEARPWPDNGHARRAGISSFGLSGTNAHVIVEEPPAAEGEPTTPEAVLPTTLVPVRVSGRSAQALRGQAARLVEHLESRPELGLLDLGFSLATSRAALEHRGVVVAADGTELLAGLRALAEGEKLAGVVQGVAQTDGRTAFLFTGQGSQRVGMGRELHAVFPVFAEAFDAVLAELGGSLREVIWGSDADELSRTVNAQGALFAFEVALFRLVESWGVRPDFVSGHSVGEIAAAHVAGVLSLSDAAKLVSARGRLMQELPSGGAMVAIQATEEDVLPLLTDRVSIAAVNGPRSVVVSGDEAMVLEIAAGFERTKRLSVSHAFHSPLMDPMLEEFRTVVGGLAFAEPRIAVVAAGSFTDPEYWVNHVRDAVRFADNIGRLESRGVTTYVEIGPDAVLTAAGADCVGEDSEALFVSTLRRERSEERELLTGLARAHAQGVAVDWAAYFAGRGAQRIDLPTYAFQRRHYWADSQPAGPATPARAADPLESAFWDAVEGTELPHFADQLGVDSTDLGKVLPAMAAWRRSHREQAQVDSWRYQVEWQPVGELTGGPLFGAWLVAVPAGRMADDLVVGVLAAIAERGAHAVPFEVGDEDRAVLAGRLADGEPVLGVLSLLSLDDSPHPKHAELSRGLAAGITFAQALGDAALGVPLWAVTSGAVAVDSAAETAVPAQTAVWGLGASLSLDHPDTWGGLVDLAGPADPQTFSLLLDAVTATGGEDQLAIRQGKVFGRRMVRSPLGDRPGVHEPWQPRGTVLITGGTGGLGAHVARELAAEGAEHLVLTSRRGREAAGVDQLIAELKALGAEVTVAACDVADRAALAAVLAGISDDRPLTAVVHAAGVAQRIAPLGELTVAEFAEVGRAKVLGAVHLDELLGDRKLDAFVLFSSGSAVWGSGSQAAYGSANAFLDGLAQRRHAQGRPATAIAWGSWDGGMVDAELGALMRRIGAPAMTPELAITALRRAVGQDESNVVVADFDWSRFAPTFTVARPRPLLDAIPEVRAALAGPAESGDQAVGTSGLVEQLAALSGPEQSRTLLDLVRKHVGGLLGYDDPAALEAGRSFEDLGFDSVAAVDLRESLSAATGRKLPTSMVFDHSTPLALAEYLRQELCPVGGAPAVPLLAELDRFEEVVNGLSGEEIEASRLTSRLQALLTRLNESLGAGQGPDVGGQLESASADDVFDFIDKELGLA</sequence>
<dbReference type="InterPro" id="IPR020806">
    <property type="entry name" value="PKS_PP-bd"/>
</dbReference>
<evidence type="ECO:0000259" key="8">
    <source>
        <dbReference type="PROSITE" id="PS50075"/>
    </source>
</evidence>
<dbReference type="InterPro" id="IPR014043">
    <property type="entry name" value="Acyl_transferase_dom"/>
</dbReference>
<dbReference type="CDD" id="cd00833">
    <property type="entry name" value="PKS"/>
    <property type="match status" value="1"/>
</dbReference>
<comment type="cofactor">
    <cofactor evidence="1">
        <name>pantetheine 4'-phosphate</name>
        <dbReference type="ChEBI" id="CHEBI:47942"/>
    </cofactor>
</comment>
<organism evidence="10">
    <name type="scientific">Kitasatospora sp. CMC57</name>
    <dbReference type="NCBI Taxonomy" id="3231513"/>
    <lineage>
        <taxon>Bacteria</taxon>
        <taxon>Bacillati</taxon>
        <taxon>Actinomycetota</taxon>
        <taxon>Actinomycetes</taxon>
        <taxon>Kitasatosporales</taxon>
        <taxon>Streptomycetaceae</taxon>
        <taxon>Kitasatospora</taxon>
    </lineage>
</organism>
<name>A0AB33JRM0_9ACTN</name>
<dbReference type="Pfam" id="PF00698">
    <property type="entry name" value="Acyl_transf_1"/>
    <property type="match status" value="1"/>
</dbReference>
<dbReference type="PROSITE" id="PS52004">
    <property type="entry name" value="KS3_2"/>
    <property type="match status" value="1"/>
</dbReference>
<dbReference type="NCBIfam" id="NF045894">
    <property type="entry name" value="PKS_plus_SDR"/>
    <property type="match status" value="1"/>
</dbReference>
<dbReference type="SMART" id="SM00825">
    <property type="entry name" value="PKS_KS"/>
    <property type="match status" value="1"/>
</dbReference>
<dbReference type="PROSITE" id="PS00012">
    <property type="entry name" value="PHOSPHOPANTETHEINE"/>
    <property type="match status" value="1"/>
</dbReference>
<dbReference type="GO" id="GO:0004312">
    <property type="term" value="F:fatty acid synthase activity"/>
    <property type="evidence" value="ECO:0007669"/>
    <property type="project" value="TreeGrafter"/>
</dbReference>
<protein>
    <recommendedName>
        <fullName evidence="11">Polyketide synthase</fullName>
    </recommendedName>
</protein>
<dbReference type="SUPFAM" id="SSF47336">
    <property type="entry name" value="ACP-like"/>
    <property type="match status" value="1"/>
</dbReference>
<dbReference type="Gene3D" id="1.10.1200.10">
    <property type="entry name" value="ACP-like"/>
    <property type="match status" value="1"/>
</dbReference>
<dbReference type="PROSITE" id="PS50075">
    <property type="entry name" value="CARRIER"/>
    <property type="match status" value="1"/>
</dbReference>
<dbReference type="SMART" id="SM00822">
    <property type="entry name" value="PKS_KR"/>
    <property type="match status" value="1"/>
</dbReference>
<dbReference type="GO" id="GO:0004315">
    <property type="term" value="F:3-oxoacyl-[acyl-carrier-protein] synthase activity"/>
    <property type="evidence" value="ECO:0007669"/>
    <property type="project" value="InterPro"/>
</dbReference>
<dbReference type="InterPro" id="IPR020841">
    <property type="entry name" value="PKS_Beta-ketoAc_synthase_dom"/>
</dbReference>
<dbReference type="InterPro" id="IPR016036">
    <property type="entry name" value="Malonyl_transacylase_ACP-bd"/>
</dbReference>
<dbReference type="SUPFAM" id="SSF55048">
    <property type="entry name" value="Probable ACP-binding domain of malonyl-CoA ACP transacylase"/>
    <property type="match status" value="1"/>
</dbReference>
<evidence type="ECO:0000256" key="1">
    <source>
        <dbReference type="ARBA" id="ARBA00001957"/>
    </source>
</evidence>
<keyword evidence="5" id="KW-0045">Antibiotic biosynthesis</keyword>
<evidence type="ECO:0000256" key="5">
    <source>
        <dbReference type="ARBA" id="ARBA00023194"/>
    </source>
</evidence>
<evidence type="ECO:0000256" key="2">
    <source>
        <dbReference type="ARBA" id="ARBA00022450"/>
    </source>
</evidence>
<dbReference type="InterPro" id="IPR016039">
    <property type="entry name" value="Thiolase-like"/>
</dbReference>
<accession>A0AB33JRM0</accession>
<dbReference type="InterPro" id="IPR016035">
    <property type="entry name" value="Acyl_Trfase/lysoPLipase"/>
</dbReference>
<evidence type="ECO:0000256" key="6">
    <source>
        <dbReference type="ARBA" id="ARBA00023268"/>
    </source>
</evidence>
<dbReference type="Pfam" id="PF00109">
    <property type="entry name" value="ketoacyl-synt"/>
    <property type="match status" value="1"/>
</dbReference>
<dbReference type="GO" id="GO:0006633">
    <property type="term" value="P:fatty acid biosynthetic process"/>
    <property type="evidence" value="ECO:0007669"/>
    <property type="project" value="InterPro"/>
</dbReference>
<evidence type="ECO:0000256" key="4">
    <source>
        <dbReference type="ARBA" id="ARBA00022679"/>
    </source>
</evidence>
<dbReference type="InterPro" id="IPR013968">
    <property type="entry name" value="PKS_KR"/>
</dbReference>
<dbReference type="InterPro" id="IPR036299">
    <property type="entry name" value="Polyketide_synth_docking_sf"/>
</dbReference>
<dbReference type="GO" id="GO:0031177">
    <property type="term" value="F:phosphopantetheine binding"/>
    <property type="evidence" value="ECO:0007669"/>
    <property type="project" value="InterPro"/>
</dbReference>
<dbReference type="SUPFAM" id="SSF51735">
    <property type="entry name" value="NAD(P)-binding Rossmann-fold domains"/>
    <property type="match status" value="2"/>
</dbReference>
<dbReference type="Pfam" id="PF02801">
    <property type="entry name" value="Ketoacyl-synt_C"/>
    <property type="match status" value="1"/>
</dbReference>
<dbReference type="EMBL" id="AP035881">
    <property type="protein sequence ID" value="BFP45302.1"/>
    <property type="molecule type" value="Genomic_DNA"/>
</dbReference>
<dbReference type="InterPro" id="IPR006162">
    <property type="entry name" value="Ppantetheine_attach_site"/>
</dbReference>
<reference evidence="10" key="1">
    <citation type="submission" date="2024-07" db="EMBL/GenBank/DDBJ databases">
        <title>Complete genome sequences of cellulolytic bacteria, Kitasatospora sp. CMC57 and Streptomyces sp. CMC78, isolated from Japanese agricultural soil.</title>
        <authorList>
            <person name="Hashimoto T."/>
            <person name="Ito M."/>
            <person name="Iwamoto M."/>
            <person name="Fukahori D."/>
            <person name="Shoda T."/>
            <person name="Sakoda M."/>
            <person name="Morohoshi T."/>
            <person name="Mitsuboshi M."/>
            <person name="Nishizawa T."/>
        </authorList>
    </citation>
    <scope>NUCLEOTIDE SEQUENCE</scope>
    <source>
        <strain evidence="10">CMC57</strain>
    </source>
</reference>
<dbReference type="InterPro" id="IPR009081">
    <property type="entry name" value="PP-bd_ACP"/>
</dbReference>
<keyword evidence="3" id="KW-0597">Phosphoprotein</keyword>
<dbReference type="SMART" id="SM00827">
    <property type="entry name" value="PKS_AT"/>
    <property type="match status" value="1"/>
</dbReference>
<keyword evidence="6" id="KW-0511">Multifunctional enzyme</keyword>
<dbReference type="InterPro" id="IPR032821">
    <property type="entry name" value="PKS_assoc"/>
</dbReference>
<dbReference type="InterPro" id="IPR018201">
    <property type="entry name" value="Ketoacyl_synth_AS"/>
</dbReference>
<dbReference type="SMART" id="SM00823">
    <property type="entry name" value="PKS_PP"/>
    <property type="match status" value="1"/>
</dbReference>
<dbReference type="PROSITE" id="PS00606">
    <property type="entry name" value="KS3_1"/>
    <property type="match status" value="1"/>
</dbReference>
<keyword evidence="2" id="KW-0596">Phosphopantetheine</keyword>
<dbReference type="Pfam" id="PF16197">
    <property type="entry name" value="KAsynt_C_assoc"/>
    <property type="match status" value="1"/>
</dbReference>
<dbReference type="FunFam" id="3.40.47.10:FF:000019">
    <property type="entry name" value="Polyketide synthase type I"/>
    <property type="match status" value="1"/>
</dbReference>
<dbReference type="GO" id="GO:0033068">
    <property type="term" value="P:macrolide biosynthetic process"/>
    <property type="evidence" value="ECO:0007669"/>
    <property type="project" value="UniProtKB-ARBA"/>
</dbReference>
<dbReference type="InterPro" id="IPR014030">
    <property type="entry name" value="Ketoacyl_synth_N"/>
</dbReference>
<evidence type="ECO:0000256" key="3">
    <source>
        <dbReference type="ARBA" id="ARBA00022553"/>
    </source>
</evidence>
<dbReference type="InterPro" id="IPR036291">
    <property type="entry name" value="NAD(P)-bd_dom_sf"/>
</dbReference>
<evidence type="ECO:0008006" key="11">
    <source>
        <dbReference type="Google" id="ProtNLM"/>
    </source>
</evidence>
<dbReference type="PANTHER" id="PTHR43775:SF51">
    <property type="entry name" value="INACTIVE PHENOLPHTHIOCEROL SYNTHESIS POLYKETIDE SYNTHASE TYPE I PKS1-RELATED"/>
    <property type="match status" value="1"/>
</dbReference>
<dbReference type="Pfam" id="PF08990">
    <property type="entry name" value="Docking"/>
    <property type="match status" value="1"/>
</dbReference>
<dbReference type="PANTHER" id="PTHR43775">
    <property type="entry name" value="FATTY ACID SYNTHASE"/>
    <property type="match status" value="1"/>
</dbReference>
<feature type="domain" description="Ketosynthase family 3 (KS3)" evidence="9">
    <location>
        <begin position="33"/>
        <end position="448"/>
    </location>
</feature>
<dbReference type="InterPro" id="IPR036736">
    <property type="entry name" value="ACP-like_sf"/>
</dbReference>
<dbReference type="InterPro" id="IPR050091">
    <property type="entry name" value="PKS_NRPS_Biosynth_Enz"/>
</dbReference>
<dbReference type="Pfam" id="PF08659">
    <property type="entry name" value="KR"/>
    <property type="match status" value="1"/>
</dbReference>
<keyword evidence="7" id="KW-0012">Acyltransferase</keyword>